<organism evidence="4 5">
    <name type="scientific">Legionella nautarum</name>
    <dbReference type="NCBI Taxonomy" id="45070"/>
    <lineage>
        <taxon>Bacteria</taxon>
        <taxon>Pseudomonadati</taxon>
        <taxon>Pseudomonadota</taxon>
        <taxon>Gammaproteobacteria</taxon>
        <taxon>Legionellales</taxon>
        <taxon>Legionellaceae</taxon>
        <taxon>Legionella</taxon>
    </lineage>
</organism>
<proteinExistence type="predicted"/>
<feature type="transmembrane region" description="Helical" evidence="2">
    <location>
        <begin position="626"/>
        <end position="648"/>
    </location>
</feature>
<dbReference type="EMBL" id="LNYO01000024">
    <property type="protein sequence ID" value="KTD33366.1"/>
    <property type="molecule type" value="Genomic_DNA"/>
</dbReference>
<evidence type="ECO:0000313" key="4">
    <source>
        <dbReference type="EMBL" id="KTD33366.1"/>
    </source>
</evidence>
<dbReference type="NCBIfam" id="NF033886">
    <property type="entry name" value="T4SS_DotA"/>
    <property type="match status" value="1"/>
</dbReference>
<evidence type="ECO:0000313" key="5">
    <source>
        <dbReference type="Proteomes" id="UP000054725"/>
    </source>
</evidence>
<dbReference type="InterPro" id="IPR027628">
    <property type="entry name" value="DotA_TraY"/>
</dbReference>
<feature type="transmembrane region" description="Helical" evidence="2">
    <location>
        <begin position="64"/>
        <end position="84"/>
    </location>
</feature>
<comment type="caution">
    <text evidence="4">The sequence shown here is derived from an EMBL/GenBank/DDBJ whole genome shotgun (WGS) entry which is preliminary data.</text>
</comment>
<feature type="signal peptide" evidence="3">
    <location>
        <begin position="1"/>
        <end position="20"/>
    </location>
</feature>
<dbReference type="NCBIfam" id="TIGR04346">
    <property type="entry name" value="DotA_TraY"/>
    <property type="match status" value="2"/>
</dbReference>
<feature type="transmembrane region" description="Helical" evidence="2">
    <location>
        <begin position="791"/>
        <end position="816"/>
    </location>
</feature>
<dbReference type="RefSeq" id="WP_157070665.1">
    <property type="nucleotide sequence ID" value="NZ_CAAAIF010000008.1"/>
</dbReference>
<keyword evidence="5" id="KW-1185">Reference proteome</keyword>
<feature type="transmembrane region" description="Helical" evidence="2">
    <location>
        <begin position="718"/>
        <end position="737"/>
    </location>
</feature>
<accession>A0A0W0WMQ0</accession>
<keyword evidence="2" id="KW-0812">Transmembrane</keyword>
<gene>
    <name evidence="4" type="primary">dotA</name>
    <name evidence="4" type="ORF">Lnau_3014</name>
</gene>
<feature type="transmembrane region" description="Helical" evidence="2">
    <location>
        <begin position="749"/>
        <end position="770"/>
    </location>
</feature>
<keyword evidence="2" id="KW-0472">Membrane</keyword>
<dbReference type="AlphaFoldDB" id="A0A0W0WMQ0"/>
<dbReference type="Pfam" id="PF11388">
    <property type="entry name" value="DotA"/>
    <property type="match status" value="1"/>
</dbReference>
<sequence length="1025" mass="107504">MMKKIVLSVLSLLFPALTYAAAGGSSLSFAPPPSDLSVVFLGNIFGIVDGVLHGTGSQIMGNMFGVFNSAVLALGGLIIMYTLLVSTMNTAQEGQMLGQKWSSIWVPMRSTLGLALLIPKASGYCLMQIFVMWIVVQGVGAADKVWGAALSYLNRGGVIVQTNMNPVSSLTSGANTVAQGASTILAGQVCMAGLQSVLESQRQSYIDAKQNDSGPCAGSPSQKMQDFCSSQVPDFISTVNIVSAQQKADEGTVKPSNYSVKMPNFPTGSAFASLNGVCGVITWNSFSSLSSVQQNIPTVSNSEIQTAQMSRAIAIQQMYLDLSTVAQVIVNNDPELNPHQTNNNTTSGTGTQTDFSPVAIQQFGVPFLNSGSPCTGPSPNCVSWGQDPSGTSAPLFSGTEFQGAIADYNGIMLPTLNLVQQAAHNQNANNQRAFIQQANTQGWIMAGSYFFNLALLNSAAINNANLTDTDTGLANPGSGFDASKALGAFNNGQCVKEYADLCIWLGKNVAPVSQVISLINGSGILTAPLPTPSFSSTGTTAKAGPASSTVFGFITNSSLVSLPGQPGLTPPPFAMKFNIDINLGQFQLQSQNFPCGSVKIMFFSFCLGSLLGNIFYNIIIKNLFNFFLSMVSPIINAVVMSFLAAPLIGIGQIFQQGVAIIQQPTVNPVIALANMGVNYINFANDLWVLLIGLSVTVVMIPIFGLFILPLIALAMPLLLSWLGVMVGIGFLTAYYIPFLPYMIFTFGSIAWLTAVIEAMVAAPIVALGVTHPEGHDAFGKGEQAIMILLNVFLRPAMMIIGYIAAIALSYVSVWIINAGFANAAAFIQGTASGLQWNYNASNNMQSPSSWWQDVKSAGSAAGQSIPGVITGNSGSPFSGTTAGSGGAAGQAAANAAAAAQANNFNSMGTGYSGWAGIYGFFFSVLIYTTMYLIVVQKAFTLITYLPDKVLRWIGGQPEGFGEQISQWGEEAKGKVEGGGKETTKAMATRDSALKGYAQEGVAKLKGASEKGKPSVSGFGSESTPS</sequence>
<keyword evidence="2" id="KW-1133">Transmembrane helix</keyword>
<dbReference type="STRING" id="45070.Lnau_3014"/>
<dbReference type="InterPro" id="IPR021528">
    <property type="entry name" value="DotA"/>
</dbReference>
<feature type="transmembrane region" description="Helical" evidence="2">
    <location>
        <begin position="686"/>
        <end position="711"/>
    </location>
</feature>
<reference evidence="4 5" key="1">
    <citation type="submission" date="2015-11" db="EMBL/GenBank/DDBJ databases">
        <title>Genomic analysis of 38 Legionella species identifies large and diverse effector repertoires.</title>
        <authorList>
            <person name="Burstein D."/>
            <person name="Amaro F."/>
            <person name="Zusman T."/>
            <person name="Lifshitz Z."/>
            <person name="Cohen O."/>
            <person name="Gilbert J.A."/>
            <person name="Pupko T."/>
            <person name="Shuman H.A."/>
            <person name="Segal G."/>
        </authorList>
    </citation>
    <scope>NUCLEOTIDE SEQUENCE [LARGE SCALE GENOMIC DNA]</scope>
    <source>
        <strain evidence="4 5">ATCC 49506</strain>
    </source>
</reference>
<dbReference type="PATRIC" id="fig|45070.6.peg.3176"/>
<dbReference type="OrthoDB" id="7010241at2"/>
<evidence type="ECO:0000256" key="2">
    <source>
        <dbReference type="SAM" id="Phobius"/>
    </source>
</evidence>
<dbReference type="Proteomes" id="UP000054725">
    <property type="component" value="Unassembled WGS sequence"/>
</dbReference>
<keyword evidence="3" id="KW-0732">Signal</keyword>
<feature type="chain" id="PRO_5006915584" evidence="3">
    <location>
        <begin position="21"/>
        <end position="1025"/>
    </location>
</feature>
<name>A0A0W0WMQ0_9GAMM</name>
<evidence type="ECO:0000256" key="1">
    <source>
        <dbReference type="SAM" id="MobiDB-lite"/>
    </source>
</evidence>
<feature type="region of interest" description="Disordered" evidence="1">
    <location>
        <begin position="1004"/>
        <end position="1025"/>
    </location>
</feature>
<feature type="transmembrane region" description="Helical" evidence="2">
    <location>
        <begin position="911"/>
        <end position="934"/>
    </location>
</feature>
<feature type="transmembrane region" description="Helical" evidence="2">
    <location>
        <begin position="600"/>
        <end position="619"/>
    </location>
</feature>
<protein>
    <submittedName>
        <fullName evidence="4">Defect in organelle trafficking protein DotA</fullName>
    </submittedName>
</protein>
<evidence type="ECO:0000256" key="3">
    <source>
        <dbReference type="SAM" id="SignalP"/>
    </source>
</evidence>